<dbReference type="Gene3D" id="3.40.720.10">
    <property type="entry name" value="Alkaline Phosphatase, subunit A"/>
    <property type="match status" value="1"/>
</dbReference>
<name>A0A381QGF4_9ZZZZ</name>
<feature type="domain" description="Sulfatase N-terminal" evidence="7">
    <location>
        <begin position="52"/>
        <end position="419"/>
    </location>
</feature>
<dbReference type="InterPro" id="IPR000917">
    <property type="entry name" value="Sulfatase_N"/>
</dbReference>
<evidence type="ECO:0000313" key="8">
    <source>
        <dbReference type="EMBL" id="SUZ78376.1"/>
    </source>
</evidence>
<gene>
    <name evidence="8" type="ORF">METZ01_LOCUS31230</name>
</gene>
<proteinExistence type="inferred from homology"/>
<dbReference type="PANTHER" id="PTHR45953:SF1">
    <property type="entry name" value="IDURONATE 2-SULFATASE"/>
    <property type="match status" value="1"/>
</dbReference>
<dbReference type="InterPro" id="IPR017850">
    <property type="entry name" value="Alkaline_phosphatase_core_sf"/>
</dbReference>
<sequence>MRRIIGWASLGCGSLLSVSFAYGTQPLDDLSTHYLLLAAAPIRDVKPGDQLNVLFIIVDDLNVALGSYLQSETRPQYATVNTPNLDRLAAEGVRFEHAFVQNPLCNPSRASLLSGLRPATVDVYDGSTWPRHKIGNGLRMLPEHFDDNGYFTARVGKVGHNIFEHAIDWDVSKFALSRDPATRLHVPGYLPGHDLSEVRDNTWTKVSKDGMSRAEVLAPSGRAGGLPLSWRATEESPRMTPDGTTATRVVQLMAENRDKPFFIAAGFHKPHQPWVGPAEFFKRHPVNQIRLGSAPARDTEDIPPPGYEIRVDDAAHTERQKKQAVAAYHAMVSMTDTYVGQLMQGLEDLDLAKSTIVVFTSDHGFHLNEHGGLWRKQSQFDEVTRVPLIVRLPGVRNGGKVVSGLVELVDLYPTLVELCDLPNPAHALEGSSFRPLLEDPARAWKSAAFSESKREGYHGRTLRTLDNRYTEWTPLSGDGPILVELYDLQSDPMEYVNLAGETEEASMVMELSQRLVLGWRGALPTGHPEQDR</sequence>
<evidence type="ECO:0000256" key="1">
    <source>
        <dbReference type="ARBA" id="ARBA00001913"/>
    </source>
</evidence>
<dbReference type="GO" id="GO:0046872">
    <property type="term" value="F:metal ion binding"/>
    <property type="evidence" value="ECO:0007669"/>
    <property type="project" value="UniProtKB-KW"/>
</dbReference>
<evidence type="ECO:0000256" key="2">
    <source>
        <dbReference type="ARBA" id="ARBA00008779"/>
    </source>
</evidence>
<dbReference type="CDD" id="cd16030">
    <property type="entry name" value="iduronate-2-sulfatase"/>
    <property type="match status" value="1"/>
</dbReference>
<reference evidence="8" key="1">
    <citation type="submission" date="2018-05" db="EMBL/GenBank/DDBJ databases">
        <authorList>
            <person name="Lanie J.A."/>
            <person name="Ng W.-L."/>
            <person name="Kazmierczak K.M."/>
            <person name="Andrzejewski T.M."/>
            <person name="Davidsen T.M."/>
            <person name="Wayne K.J."/>
            <person name="Tettelin H."/>
            <person name="Glass J.I."/>
            <person name="Rusch D."/>
            <person name="Podicherti R."/>
            <person name="Tsui H.-C.T."/>
            <person name="Winkler M.E."/>
        </authorList>
    </citation>
    <scope>NUCLEOTIDE SEQUENCE</scope>
</reference>
<evidence type="ECO:0000256" key="4">
    <source>
        <dbReference type="ARBA" id="ARBA00022729"/>
    </source>
</evidence>
<accession>A0A381QGF4</accession>
<evidence type="ECO:0000256" key="3">
    <source>
        <dbReference type="ARBA" id="ARBA00022723"/>
    </source>
</evidence>
<dbReference type="GO" id="GO:0005737">
    <property type="term" value="C:cytoplasm"/>
    <property type="evidence" value="ECO:0007669"/>
    <property type="project" value="TreeGrafter"/>
</dbReference>
<keyword evidence="5" id="KW-0378">Hydrolase</keyword>
<dbReference type="GO" id="GO:0004423">
    <property type="term" value="F:iduronate-2-sulfatase activity"/>
    <property type="evidence" value="ECO:0007669"/>
    <property type="project" value="InterPro"/>
</dbReference>
<comment type="cofactor">
    <cofactor evidence="1">
        <name>Ca(2+)</name>
        <dbReference type="ChEBI" id="CHEBI:29108"/>
    </cofactor>
</comment>
<organism evidence="8">
    <name type="scientific">marine metagenome</name>
    <dbReference type="NCBI Taxonomy" id="408172"/>
    <lineage>
        <taxon>unclassified sequences</taxon>
        <taxon>metagenomes</taxon>
        <taxon>ecological metagenomes</taxon>
    </lineage>
</organism>
<keyword evidence="4" id="KW-0732">Signal</keyword>
<comment type="similarity">
    <text evidence="2">Belongs to the sulfatase family.</text>
</comment>
<dbReference type="SUPFAM" id="SSF53649">
    <property type="entry name" value="Alkaline phosphatase-like"/>
    <property type="match status" value="1"/>
</dbReference>
<keyword evidence="3" id="KW-0479">Metal-binding</keyword>
<evidence type="ECO:0000256" key="6">
    <source>
        <dbReference type="ARBA" id="ARBA00022837"/>
    </source>
</evidence>
<protein>
    <recommendedName>
        <fullName evidence="7">Sulfatase N-terminal domain-containing protein</fullName>
    </recommendedName>
</protein>
<dbReference type="InterPro" id="IPR035874">
    <property type="entry name" value="IDS"/>
</dbReference>
<dbReference type="AlphaFoldDB" id="A0A381QGF4"/>
<dbReference type="Pfam" id="PF00884">
    <property type="entry name" value="Sulfatase"/>
    <property type="match status" value="1"/>
</dbReference>
<keyword evidence="6" id="KW-0106">Calcium</keyword>
<evidence type="ECO:0000259" key="7">
    <source>
        <dbReference type="Pfam" id="PF00884"/>
    </source>
</evidence>
<evidence type="ECO:0000256" key="5">
    <source>
        <dbReference type="ARBA" id="ARBA00022801"/>
    </source>
</evidence>
<dbReference type="EMBL" id="UINC01001350">
    <property type="protein sequence ID" value="SUZ78376.1"/>
    <property type="molecule type" value="Genomic_DNA"/>
</dbReference>
<dbReference type="PANTHER" id="PTHR45953">
    <property type="entry name" value="IDURONATE 2-SULFATASE"/>
    <property type="match status" value="1"/>
</dbReference>